<dbReference type="AlphaFoldDB" id="N2A1G3"/>
<dbReference type="STRING" id="1235802.C823_04063"/>
<organism evidence="1 2">
    <name type="scientific">Eubacterium plexicaudatum ASF492</name>
    <dbReference type="NCBI Taxonomy" id="1235802"/>
    <lineage>
        <taxon>Bacteria</taxon>
        <taxon>Bacillati</taxon>
        <taxon>Bacillota</taxon>
        <taxon>Clostridia</taxon>
        <taxon>Eubacteriales</taxon>
        <taxon>Eubacteriaceae</taxon>
        <taxon>Eubacterium</taxon>
    </lineage>
</organism>
<dbReference type="PATRIC" id="fig|1235802.3.peg.4303"/>
<name>N2A1G3_9FIRM</name>
<dbReference type="Proteomes" id="UP000012589">
    <property type="component" value="Unassembled WGS sequence"/>
</dbReference>
<keyword evidence="2" id="KW-1185">Reference proteome</keyword>
<gene>
    <name evidence="1" type="ORF">C823_04063</name>
</gene>
<reference evidence="1 2" key="1">
    <citation type="journal article" date="2014" name="Genome Announc.">
        <title>Draft genome sequences of the altered schaedler flora, a defined bacterial community from gnotobiotic mice.</title>
        <authorList>
            <person name="Wannemuehler M.J."/>
            <person name="Overstreet A.M."/>
            <person name="Ward D.V."/>
            <person name="Phillips G.J."/>
        </authorList>
    </citation>
    <scope>NUCLEOTIDE SEQUENCE [LARGE SCALE GENOMIC DNA]</scope>
    <source>
        <strain evidence="1 2">ASF492</strain>
    </source>
</reference>
<dbReference type="InterPro" id="IPR046710">
    <property type="entry name" value="DUF6783"/>
</dbReference>
<accession>N2A1G3</accession>
<dbReference type="HOGENOM" id="CLU_2824692_0_0_9"/>
<evidence type="ECO:0000313" key="1">
    <source>
        <dbReference type="EMBL" id="EMZ21976.1"/>
    </source>
</evidence>
<proteinExistence type="predicted"/>
<sequence length="66" mass="7516">MGYVDRMRDKSPTKWGVQMAGMNFKTHSKIYILKYVNEKSGASKDDVYNALLAKNKTNELLQICTA</sequence>
<evidence type="ECO:0000313" key="2">
    <source>
        <dbReference type="Proteomes" id="UP000012589"/>
    </source>
</evidence>
<protein>
    <submittedName>
        <fullName evidence="1">Uncharacterized protein</fullName>
    </submittedName>
</protein>
<comment type="caution">
    <text evidence="1">The sequence shown here is derived from an EMBL/GenBank/DDBJ whole genome shotgun (WGS) entry which is preliminary data.</text>
</comment>
<dbReference type="EMBL" id="AQFT01000124">
    <property type="protein sequence ID" value="EMZ21976.1"/>
    <property type="molecule type" value="Genomic_DNA"/>
</dbReference>
<dbReference type="Pfam" id="PF20574">
    <property type="entry name" value="DUF6783"/>
    <property type="match status" value="1"/>
</dbReference>